<evidence type="ECO:0000313" key="2">
    <source>
        <dbReference type="Proteomes" id="UP000271162"/>
    </source>
</evidence>
<dbReference type="AlphaFoldDB" id="A0A0N4XQ25"/>
<organism evidence="3">
    <name type="scientific">Nippostrongylus brasiliensis</name>
    <name type="common">Rat hookworm</name>
    <dbReference type="NCBI Taxonomy" id="27835"/>
    <lineage>
        <taxon>Eukaryota</taxon>
        <taxon>Metazoa</taxon>
        <taxon>Ecdysozoa</taxon>
        <taxon>Nematoda</taxon>
        <taxon>Chromadorea</taxon>
        <taxon>Rhabditida</taxon>
        <taxon>Rhabditina</taxon>
        <taxon>Rhabditomorpha</taxon>
        <taxon>Strongyloidea</taxon>
        <taxon>Heligmosomidae</taxon>
        <taxon>Nippostrongylus</taxon>
    </lineage>
</organism>
<evidence type="ECO:0000313" key="1">
    <source>
        <dbReference type="EMBL" id="VDL68215.1"/>
    </source>
</evidence>
<sequence>MDVWMDGWMSIHLPMIGGGGEQCDNGDLLSSYDSVQSRPEMSALPPVMLMPSVDPEVIHMQKEVRRFHIDSDFVASEYYLFIR</sequence>
<gene>
    <name evidence="1" type="ORF">NBR_LOCUS4626</name>
</gene>
<reference evidence="1 2" key="2">
    <citation type="submission" date="2018-11" db="EMBL/GenBank/DDBJ databases">
        <authorList>
            <consortium name="Pathogen Informatics"/>
        </authorList>
    </citation>
    <scope>NUCLEOTIDE SEQUENCE [LARGE SCALE GENOMIC DNA]</scope>
</reference>
<name>A0A0N4XQ25_NIPBR</name>
<dbReference type="Proteomes" id="UP000271162">
    <property type="component" value="Unassembled WGS sequence"/>
</dbReference>
<protein>
    <submittedName>
        <fullName evidence="1 3">Uncharacterized protein</fullName>
    </submittedName>
</protein>
<dbReference type="STRING" id="27835.A0A0N4XQ25"/>
<reference evidence="3" key="1">
    <citation type="submission" date="2017-02" db="UniProtKB">
        <authorList>
            <consortium name="WormBaseParasite"/>
        </authorList>
    </citation>
    <scope>IDENTIFICATION</scope>
</reference>
<dbReference type="EMBL" id="UYSL01009068">
    <property type="protein sequence ID" value="VDL68215.1"/>
    <property type="molecule type" value="Genomic_DNA"/>
</dbReference>
<accession>A0A0N4XQ25</accession>
<evidence type="ECO:0000313" key="3">
    <source>
        <dbReference type="WBParaSite" id="NBR_0000462701-mRNA-1"/>
    </source>
</evidence>
<keyword evidence="2" id="KW-1185">Reference proteome</keyword>
<dbReference type="WBParaSite" id="NBR_0000462701-mRNA-1">
    <property type="protein sequence ID" value="NBR_0000462701-mRNA-1"/>
    <property type="gene ID" value="NBR_0000462701"/>
</dbReference>
<proteinExistence type="predicted"/>